<feature type="compositionally biased region" description="Pro residues" evidence="1">
    <location>
        <begin position="261"/>
        <end position="270"/>
    </location>
</feature>
<evidence type="ECO:0000256" key="1">
    <source>
        <dbReference type="SAM" id="MobiDB-lite"/>
    </source>
</evidence>
<dbReference type="PANTHER" id="PTHR43459">
    <property type="entry name" value="ENOYL-COA HYDRATASE"/>
    <property type="match status" value="1"/>
</dbReference>
<accession>A0A238Y203</accession>
<sequence length="281" mass="29570">MTAVHSVSVARPVDGVALIEMGEPGSLNLWDTDLELGLLDALDELGADPGTRAIGLVSRGRAFCGGADLSRVRALLAADRPAAEVADDVLERRITRALDTPTPVVAGIHGACVGIGLALALACDIRVAATDARFRAAFPERGLIAEHGTSWLLPRIVGLGDALDMLLSSRTVDAEEAHAMRLVSRLVEPDDLRAGVLQVLTRIAGTVSPRSAAVIKEQVYADQGRPVEPALRAAANEMAAAFRAPDATEGVRSFLEKRPAQFPPYPPATGPAPTVEKENRS</sequence>
<gene>
    <name evidence="2" type="ORF">SAMN06272737_11757</name>
</gene>
<evidence type="ECO:0000313" key="3">
    <source>
        <dbReference type="Proteomes" id="UP000198403"/>
    </source>
</evidence>
<dbReference type="EMBL" id="FZNO01000017">
    <property type="protein sequence ID" value="SNR65316.1"/>
    <property type="molecule type" value="Genomic_DNA"/>
</dbReference>
<feature type="region of interest" description="Disordered" evidence="1">
    <location>
        <begin position="257"/>
        <end position="281"/>
    </location>
</feature>
<dbReference type="CDD" id="cd06558">
    <property type="entry name" value="crotonase-like"/>
    <property type="match status" value="1"/>
</dbReference>
<name>A0A238Y203_9ACTN</name>
<dbReference type="Proteomes" id="UP000198403">
    <property type="component" value="Unassembled WGS sequence"/>
</dbReference>
<dbReference type="RefSeq" id="WP_089337457.1">
    <property type="nucleotide sequence ID" value="NZ_FZNO01000017.1"/>
</dbReference>
<dbReference type="InterPro" id="IPR001753">
    <property type="entry name" value="Enoyl-CoA_hydra/iso"/>
</dbReference>
<dbReference type="Gene3D" id="3.90.226.10">
    <property type="entry name" value="2-enoyl-CoA Hydratase, Chain A, domain 1"/>
    <property type="match status" value="1"/>
</dbReference>
<dbReference type="InterPro" id="IPR029045">
    <property type="entry name" value="ClpP/crotonase-like_dom_sf"/>
</dbReference>
<evidence type="ECO:0000313" key="2">
    <source>
        <dbReference type="EMBL" id="SNR65316.1"/>
    </source>
</evidence>
<dbReference type="Pfam" id="PF00378">
    <property type="entry name" value="ECH_1"/>
    <property type="match status" value="1"/>
</dbReference>
<dbReference type="OrthoDB" id="9777711at2"/>
<dbReference type="PANTHER" id="PTHR43459:SF1">
    <property type="entry name" value="EG:BACN32G11.4 PROTEIN"/>
    <property type="match status" value="1"/>
</dbReference>
<dbReference type="AlphaFoldDB" id="A0A238Y203"/>
<protein>
    <submittedName>
        <fullName evidence="2">Enoyl-CoA hydratase/carnithine racemase</fullName>
    </submittedName>
</protein>
<proteinExistence type="predicted"/>
<keyword evidence="3" id="KW-1185">Reference proteome</keyword>
<organism evidence="2 3">
    <name type="scientific">Blastococcus mobilis</name>
    <dbReference type="NCBI Taxonomy" id="1938746"/>
    <lineage>
        <taxon>Bacteria</taxon>
        <taxon>Bacillati</taxon>
        <taxon>Actinomycetota</taxon>
        <taxon>Actinomycetes</taxon>
        <taxon>Geodermatophilales</taxon>
        <taxon>Geodermatophilaceae</taxon>
        <taxon>Blastococcus</taxon>
    </lineage>
</organism>
<reference evidence="2 3" key="1">
    <citation type="submission" date="2017-06" db="EMBL/GenBank/DDBJ databases">
        <authorList>
            <person name="Kim H.J."/>
            <person name="Triplett B.A."/>
        </authorList>
    </citation>
    <scope>NUCLEOTIDE SEQUENCE [LARGE SCALE GENOMIC DNA]</scope>
    <source>
        <strain evidence="2 3">DSM 44272</strain>
    </source>
</reference>
<dbReference type="SUPFAM" id="SSF52096">
    <property type="entry name" value="ClpP/crotonase"/>
    <property type="match status" value="1"/>
</dbReference>
<dbReference type="GO" id="GO:0003824">
    <property type="term" value="F:catalytic activity"/>
    <property type="evidence" value="ECO:0007669"/>
    <property type="project" value="UniProtKB-ARBA"/>
</dbReference>